<dbReference type="Proteomes" id="UP001243009">
    <property type="component" value="Unassembled WGS sequence"/>
</dbReference>
<reference evidence="1 2" key="1">
    <citation type="submission" date="2023-08" db="EMBL/GenBank/DDBJ databases">
        <title>The draft genome sequence of Paracraurococcus sp. LOR1-02.</title>
        <authorList>
            <person name="Kingkaew E."/>
            <person name="Tanasupawat S."/>
        </authorList>
    </citation>
    <scope>NUCLEOTIDE SEQUENCE [LARGE SCALE GENOMIC DNA]</scope>
    <source>
        <strain evidence="1 2">LOR1-02</strain>
    </source>
</reference>
<keyword evidence="2" id="KW-1185">Reference proteome</keyword>
<organism evidence="1 2">
    <name type="scientific">Paracraurococcus lichenis</name>
    <dbReference type="NCBI Taxonomy" id="3064888"/>
    <lineage>
        <taxon>Bacteria</taxon>
        <taxon>Pseudomonadati</taxon>
        <taxon>Pseudomonadota</taxon>
        <taxon>Alphaproteobacteria</taxon>
        <taxon>Acetobacterales</taxon>
        <taxon>Roseomonadaceae</taxon>
        <taxon>Paracraurococcus</taxon>
    </lineage>
</organism>
<comment type="caution">
    <text evidence="1">The sequence shown here is derived from an EMBL/GenBank/DDBJ whole genome shotgun (WGS) entry which is preliminary data.</text>
</comment>
<dbReference type="EMBL" id="JAUTWS010000013">
    <property type="protein sequence ID" value="MDO9709667.1"/>
    <property type="molecule type" value="Genomic_DNA"/>
</dbReference>
<dbReference type="RefSeq" id="WP_305104535.1">
    <property type="nucleotide sequence ID" value="NZ_JAUTWS010000013.1"/>
</dbReference>
<protein>
    <submittedName>
        <fullName evidence="1">Uncharacterized protein</fullName>
    </submittedName>
</protein>
<gene>
    <name evidence="1" type="ORF">Q7A36_15045</name>
</gene>
<evidence type="ECO:0000313" key="1">
    <source>
        <dbReference type="EMBL" id="MDO9709667.1"/>
    </source>
</evidence>
<proteinExistence type="predicted"/>
<accession>A0ABT9E0H2</accession>
<evidence type="ECO:0000313" key="2">
    <source>
        <dbReference type="Proteomes" id="UP001243009"/>
    </source>
</evidence>
<name>A0ABT9E0H2_9PROT</name>
<sequence>MVQQLSRAEVEAAFREMGEALVRARKTAEIAVFGGAAIMLQFEVEFRTGDVDARVEAGDHGALMAAAREVGDRRGWLRSWFSEAVTTYLSGAGATAFHGSYPRRPAPACGST</sequence>